<dbReference type="InterPro" id="IPR029510">
    <property type="entry name" value="Ald_DH_CS_GLU"/>
</dbReference>
<dbReference type="AlphaFoldDB" id="A0A835ZAJ4"/>
<evidence type="ECO:0000256" key="2">
    <source>
        <dbReference type="ARBA" id="ARBA00009986"/>
    </source>
</evidence>
<evidence type="ECO:0000256" key="4">
    <source>
        <dbReference type="PROSITE-ProRule" id="PRU10007"/>
    </source>
</evidence>
<keyword evidence="3 5" id="KW-0560">Oxidoreductase</keyword>
<dbReference type="FunFam" id="3.40.605.10:FF:000005">
    <property type="entry name" value="Succinate-semialdehyde dehydrogenase I"/>
    <property type="match status" value="1"/>
</dbReference>
<feature type="domain" description="Aldehyde dehydrogenase" evidence="6">
    <location>
        <begin position="22"/>
        <end position="487"/>
    </location>
</feature>
<dbReference type="GO" id="GO:0004777">
    <property type="term" value="F:succinate-semialdehyde dehydrogenase (NAD+) activity"/>
    <property type="evidence" value="ECO:0007669"/>
    <property type="project" value="TreeGrafter"/>
</dbReference>
<dbReference type="PROSITE" id="PS00687">
    <property type="entry name" value="ALDEHYDE_DEHYDR_GLU"/>
    <property type="match status" value="1"/>
</dbReference>
<dbReference type="InterPro" id="IPR016163">
    <property type="entry name" value="Ald_DH_C"/>
</dbReference>
<reference evidence="7" key="1">
    <citation type="submission" date="2021-02" db="EMBL/GenBank/DDBJ databases">
        <title>First Annotated Genome of the Yellow-green Alga Tribonema minus.</title>
        <authorList>
            <person name="Mahan K.M."/>
        </authorList>
    </citation>
    <scope>NUCLEOTIDE SEQUENCE</scope>
    <source>
        <strain evidence="7">UTEX B ZZ1240</strain>
    </source>
</reference>
<keyword evidence="8" id="KW-1185">Reference proteome</keyword>
<dbReference type="InterPro" id="IPR016160">
    <property type="entry name" value="Ald_DH_CS_CYS"/>
</dbReference>
<name>A0A835ZAJ4_9STRA</name>
<dbReference type="EMBL" id="JAFCMP010000061">
    <property type="protein sequence ID" value="KAG5188879.1"/>
    <property type="molecule type" value="Genomic_DNA"/>
</dbReference>
<evidence type="ECO:0000256" key="5">
    <source>
        <dbReference type="RuleBase" id="RU003345"/>
    </source>
</evidence>
<gene>
    <name evidence="7" type="ORF">JKP88DRAFT_271667</name>
</gene>
<dbReference type="PANTHER" id="PTHR43353:SF6">
    <property type="entry name" value="CYTOPLASMIC ALDEHYDE DEHYDROGENASE (EUROFUNG)"/>
    <property type="match status" value="1"/>
</dbReference>
<dbReference type="Pfam" id="PF00171">
    <property type="entry name" value="Aldedh"/>
    <property type="match status" value="1"/>
</dbReference>
<evidence type="ECO:0000313" key="7">
    <source>
        <dbReference type="EMBL" id="KAG5188879.1"/>
    </source>
</evidence>
<dbReference type="PANTHER" id="PTHR43353">
    <property type="entry name" value="SUCCINATE-SEMIALDEHYDE DEHYDROGENASE, MITOCHONDRIAL"/>
    <property type="match status" value="1"/>
</dbReference>
<dbReference type="SUPFAM" id="SSF53720">
    <property type="entry name" value="ALDH-like"/>
    <property type="match status" value="1"/>
</dbReference>
<dbReference type="CDD" id="cd07103">
    <property type="entry name" value="ALDH_F5_SSADH_GabD"/>
    <property type="match status" value="1"/>
</dbReference>
<evidence type="ECO:0000256" key="1">
    <source>
        <dbReference type="ARBA" id="ARBA00005176"/>
    </source>
</evidence>
<dbReference type="InterPro" id="IPR050740">
    <property type="entry name" value="Aldehyde_DH_Superfamily"/>
</dbReference>
<comment type="similarity">
    <text evidence="2 5">Belongs to the aldehyde dehydrogenase family.</text>
</comment>
<dbReference type="OrthoDB" id="310895at2759"/>
<dbReference type="Gene3D" id="3.40.309.10">
    <property type="entry name" value="Aldehyde Dehydrogenase, Chain A, domain 2"/>
    <property type="match status" value="1"/>
</dbReference>
<proteinExistence type="inferred from homology"/>
<evidence type="ECO:0000313" key="8">
    <source>
        <dbReference type="Proteomes" id="UP000664859"/>
    </source>
</evidence>
<protein>
    <submittedName>
        <fullName evidence="7">Succinate-semialdehyde dehydrogenase [NADP+] GabD</fullName>
    </submittedName>
</protein>
<comment type="caution">
    <text evidence="7">The sequence shown here is derived from an EMBL/GenBank/DDBJ whole genome shotgun (WGS) entry which is preliminary data.</text>
</comment>
<dbReference type="GO" id="GO:0009450">
    <property type="term" value="P:gamma-aminobutyric acid catabolic process"/>
    <property type="evidence" value="ECO:0007669"/>
    <property type="project" value="TreeGrafter"/>
</dbReference>
<dbReference type="PROSITE" id="PS00070">
    <property type="entry name" value="ALDEHYDE_DEHYDR_CYS"/>
    <property type="match status" value="1"/>
</dbReference>
<feature type="active site" evidence="4">
    <location>
        <position position="261"/>
    </location>
</feature>
<comment type="pathway">
    <text evidence="1">Amino-acid degradation; 4-aminobutanoate degradation.</text>
</comment>
<accession>A0A835ZAJ4</accession>
<dbReference type="Gene3D" id="3.40.605.10">
    <property type="entry name" value="Aldehyde Dehydrogenase, Chain A, domain 1"/>
    <property type="match status" value="1"/>
</dbReference>
<evidence type="ECO:0000259" key="6">
    <source>
        <dbReference type="Pfam" id="PF00171"/>
    </source>
</evidence>
<dbReference type="InterPro" id="IPR016162">
    <property type="entry name" value="Ald_DH_N"/>
</dbReference>
<organism evidence="7 8">
    <name type="scientific">Tribonema minus</name>
    <dbReference type="NCBI Taxonomy" id="303371"/>
    <lineage>
        <taxon>Eukaryota</taxon>
        <taxon>Sar</taxon>
        <taxon>Stramenopiles</taxon>
        <taxon>Ochrophyta</taxon>
        <taxon>PX clade</taxon>
        <taxon>Xanthophyceae</taxon>
        <taxon>Tribonematales</taxon>
        <taxon>Tribonemataceae</taxon>
        <taxon>Tribonema</taxon>
    </lineage>
</organism>
<dbReference type="Proteomes" id="UP000664859">
    <property type="component" value="Unassembled WGS sequence"/>
</dbReference>
<dbReference type="InterPro" id="IPR016161">
    <property type="entry name" value="Ald_DH/histidinol_DH"/>
</dbReference>
<dbReference type="FunFam" id="3.40.309.10:FF:000004">
    <property type="entry name" value="Succinate-semialdehyde dehydrogenase I"/>
    <property type="match status" value="1"/>
</dbReference>
<dbReference type="InterPro" id="IPR015590">
    <property type="entry name" value="Aldehyde_DH_dom"/>
</dbReference>
<sequence>MSISGLKDSALSRDKAYVNGQWVAAESGKTFEISNPATGEMLTSVPTMAASDVNEAIAAAKAALPEWRDGSYKKREGALHKWAGLMRSNMEDLARIMTLESGKPLAESRGEVAYALSFLDFFAEETKRVNGAVIPPPTPSQRLLVIKQAIGVCSLLTPWNFPAAMITRKAAPALAAGCTVVIKPAEDTPLTALALAALAEQAGFPPGVINIVTTPRAEVASVGEAMCTHPDVAKVSFTGSTAVGKILLTHAAKGVKKVSMELGGNAPFIVFDDADLDKAADGLMASKFRFGGQTCVCTNRVMVQSGVMEAFTEKVRARVEALKVGDPLVSGTNLGPLINAAAVTKVRGMVKDALSKGAQALVGGDQGEDGEPGSCFVKPVLLGNCDMSMSVCSQEIFGPVVPLMSFETEDEAVRIANDVPGGLAGYFYSQNVGRIFRVAERLEVGMVGVNETVISKETIPFGGVKEAGLGREGSVYGMDDFMELKHICLGI</sequence>
<evidence type="ECO:0000256" key="3">
    <source>
        <dbReference type="ARBA" id="ARBA00023002"/>
    </source>
</evidence>